<organism evidence="1 2">
    <name type="scientific">Megaselia scalaris</name>
    <name type="common">Humpbacked fly</name>
    <name type="synonym">Phora scalaris</name>
    <dbReference type="NCBI Taxonomy" id="36166"/>
    <lineage>
        <taxon>Eukaryota</taxon>
        <taxon>Metazoa</taxon>
        <taxon>Ecdysozoa</taxon>
        <taxon>Arthropoda</taxon>
        <taxon>Hexapoda</taxon>
        <taxon>Insecta</taxon>
        <taxon>Pterygota</taxon>
        <taxon>Neoptera</taxon>
        <taxon>Endopterygota</taxon>
        <taxon>Diptera</taxon>
        <taxon>Brachycera</taxon>
        <taxon>Muscomorpha</taxon>
        <taxon>Platypezoidea</taxon>
        <taxon>Phoridae</taxon>
        <taxon>Megaseliini</taxon>
        <taxon>Megaselia</taxon>
    </lineage>
</organism>
<dbReference type="Proteomes" id="UP000015102">
    <property type="component" value="Unassembled WGS sequence"/>
</dbReference>
<reference evidence="2" key="1">
    <citation type="submission" date="2013-02" db="EMBL/GenBank/DDBJ databases">
        <authorList>
            <person name="Hughes D."/>
        </authorList>
    </citation>
    <scope>NUCLEOTIDE SEQUENCE</scope>
    <source>
        <strain>Durham</strain>
        <strain evidence="2">NC isolate 2 -- Noor lab</strain>
    </source>
</reference>
<dbReference type="AlphaFoldDB" id="T1GTF8"/>
<dbReference type="Pfam" id="PF11277">
    <property type="entry name" value="Med24_N"/>
    <property type="match status" value="1"/>
</dbReference>
<name>T1GTF8_MEGSC</name>
<reference evidence="1" key="2">
    <citation type="submission" date="2015-06" db="UniProtKB">
        <authorList>
            <consortium name="EnsemblMetazoa"/>
        </authorList>
    </citation>
    <scope>IDENTIFICATION</scope>
</reference>
<dbReference type="STRING" id="36166.T1GTF8"/>
<accession>T1GTF8</accession>
<evidence type="ECO:0000313" key="1">
    <source>
        <dbReference type="EnsemblMetazoa" id="MESCA006988-PA"/>
    </source>
</evidence>
<dbReference type="EMBL" id="CAQQ02154174">
    <property type="status" value="NOT_ANNOTATED_CDS"/>
    <property type="molecule type" value="Genomic_DNA"/>
</dbReference>
<proteinExistence type="predicted"/>
<protein>
    <submittedName>
        <fullName evidence="1">Uncharacterized protein</fullName>
    </submittedName>
</protein>
<dbReference type="HOGENOM" id="CLU_1715349_0_0_1"/>
<dbReference type="InterPro" id="IPR021429">
    <property type="entry name" value="Mediator_Med24"/>
</dbReference>
<dbReference type="GO" id="GO:0016592">
    <property type="term" value="C:mediator complex"/>
    <property type="evidence" value="ECO:0007669"/>
    <property type="project" value="InterPro"/>
</dbReference>
<keyword evidence="2" id="KW-1185">Reference proteome</keyword>
<dbReference type="EMBL" id="CAQQ02154173">
    <property type="status" value="NOT_ANNOTATED_CDS"/>
    <property type="molecule type" value="Genomic_DNA"/>
</dbReference>
<sequence>MLSTSNVIPLMTSMWSAYLKIWMRLGSKSILAPIKDLAFKIEHLQEIELFYLAHLSVYCIISCLEAPAASLNKKRQRHTEMDDVENLSMNASKIRKLGDNSDSSCSNDFILDPNNQMQVMSIGEGDGTVIKDSMQQSIQYIFKVFKAIKDTSI</sequence>
<dbReference type="EnsemblMetazoa" id="MESCA006988-RA">
    <property type="protein sequence ID" value="MESCA006988-PA"/>
    <property type="gene ID" value="MESCA006988"/>
</dbReference>
<evidence type="ECO:0000313" key="2">
    <source>
        <dbReference type="Proteomes" id="UP000015102"/>
    </source>
</evidence>